<organism evidence="1 2">
    <name type="scientific">Lupinus albus</name>
    <name type="common">White lupine</name>
    <name type="synonym">Lupinus termis</name>
    <dbReference type="NCBI Taxonomy" id="3870"/>
    <lineage>
        <taxon>Eukaryota</taxon>
        <taxon>Viridiplantae</taxon>
        <taxon>Streptophyta</taxon>
        <taxon>Embryophyta</taxon>
        <taxon>Tracheophyta</taxon>
        <taxon>Spermatophyta</taxon>
        <taxon>Magnoliopsida</taxon>
        <taxon>eudicotyledons</taxon>
        <taxon>Gunneridae</taxon>
        <taxon>Pentapetalae</taxon>
        <taxon>rosids</taxon>
        <taxon>fabids</taxon>
        <taxon>Fabales</taxon>
        <taxon>Fabaceae</taxon>
        <taxon>Papilionoideae</taxon>
        <taxon>50 kb inversion clade</taxon>
        <taxon>genistoids sensu lato</taxon>
        <taxon>core genistoids</taxon>
        <taxon>Genisteae</taxon>
        <taxon>Lupinus</taxon>
    </lineage>
</organism>
<evidence type="ECO:0000313" key="1">
    <source>
        <dbReference type="EMBL" id="KAE9600197.1"/>
    </source>
</evidence>
<accession>A0A6A4PFE1</accession>
<comment type="caution">
    <text evidence="1">The sequence shown here is derived from an EMBL/GenBank/DDBJ whole genome shotgun (WGS) entry which is preliminary data.</text>
</comment>
<protein>
    <submittedName>
        <fullName evidence="1">Uncharacterized protein</fullName>
    </submittedName>
</protein>
<dbReference type="AlphaFoldDB" id="A0A6A4PFE1"/>
<keyword evidence="2" id="KW-1185">Reference proteome</keyword>
<name>A0A6A4PFE1_LUPAL</name>
<sequence length="204" mass="23075">MEMQKSELSSKETECYEEEAAKMPHVTCIKLFGKTVSVVGNQKSLNVEEEGNNRPITNKSDEVDNVVYQRFGQAWSWEQVDIQLSLRLCNSNWDETYDRGKYNAKKPQRRTCVPVNPHLRILCQCEVCIKALKLFTWTGSCIQILKIVPLCPSLKVRTGEEGCSPSGSNAESVIGMENKCKNLDSVDSQYQKSHHEEGKVPQMG</sequence>
<proteinExistence type="predicted"/>
<evidence type="ECO:0000313" key="2">
    <source>
        <dbReference type="Proteomes" id="UP000447434"/>
    </source>
</evidence>
<dbReference type="Proteomes" id="UP000447434">
    <property type="component" value="Chromosome 14"/>
</dbReference>
<gene>
    <name evidence="1" type="ORF">Lalb_Chr14g0370391</name>
</gene>
<dbReference type="EMBL" id="WOCE01000014">
    <property type="protein sequence ID" value="KAE9600197.1"/>
    <property type="molecule type" value="Genomic_DNA"/>
</dbReference>
<reference evidence="2" key="1">
    <citation type="journal article" date="2020" name="Nat. Commun.">
        <title>Genome sequence of the cluster root forming white lupin.</title>
        <authorList>
            <person name="Hufnagel B."/>
            <person name="Marques A."/>
            <person name="Soriano A."/>
            <person name="Marques L."/>
            <person name="Divol F."/>
            <person name="Doumas P."/>
            <person name="Sallet E."/>
            <person name="Mancinotti D."/>
            <person name="Carrere S."/>
            <person name="Marande W."/>
            <person name="Arribat S."/>
            <person name="Keller J."/>
            <person name="Huneau C."/>
            <person name="Blein T."/>
            <person name="Aime D."/>
            <person name="Laguerre M."/>
            <person name="Taylor J."/>
            <person name="Schubert V."/>
            <person name="Nelson M."/>
            <person name="Geu-Flores F."/>
            <person name="Crespi M."/>
            <person name="Gallardo-Guerrero K."/>
            <person name="Delaux P.-M."/>
            <person name="Salse J."/>
            <person name="Berges H."/>
            <person name="Guyot R."/>
            <person name="Gouzy J."/>
            <person name="Peret B."/>
        </authorList>
    </citation>
    <scope>NUCLEOTIDE SEQUENCE [LARGE SCALE GENOMIC DNA]</scope>
    <source>
        <strain evidence="2">cv. Amiga</strain>
    </source>
</reference>
<dbReference type="OrthoDB" id="118550at2759"/>